<feature type="region of interest" description="Disordered" evidence="6">
    <location>
        <begin position="305"/>
        <end position="329"/>
    </location>
</feature>
<dbReference type="VEuPathDB" id="FungiDB:JI435_164320"/>
<evidence type="ECO:0000256" key="6">
    <source>
        <dbReference type="SAM" id="MobiDB-lite"/>
    </source>
</evidence>
<gene>
    <name evidence="9" type="ORF">JI435_164320</name>
</gene>
<protein>
    <recommendedName>
        <fullName evidence="8">Rhodopsin domain-containing protein</fullName>
    </recommendedName>
</protein>
<keyword evidence="4 7" id="KW-0472">Membrane</keyword>
<feature type="transmembrane region" description="Helical" evidence="7">
    <location>
        <begin position="85"/>
        <end position="108"/>
    </location>
</feature>
<feature type="transmembrane region" description="Helical" evidence="7">
    <location>
        <begin position="120"/>
        <end position="142"/>
    </location>
</feature>
<evidence type="ECO:0000256" key="3">
    <source>
        <dbReference type="ARBA" id="ARBA00022989"/>
    </source>
</evidence>
<dbReference type="PANTHER" id="PTHR33048:SF96">
    <property type="entry name" value="INTEGRAL MEMBRANE PROTEIN"/>
    <property type="match status" value="1"/>
</dbReference>
<feature type="transmembrane region" description="Helical" evidence="7">
    <location>
        <begin position="44"/>
        <end position="65"/>
    </location>
</feature>
<evidence type="ECO:0000256" key="1">
    <source>
        <dbReference type="ARBA" id="ARBA00004141"/>
    </source>
</evidence>
<dbReference type="OrthoDB" id="444631at2759"/>
<dbReference type="EMBL" id="CP069033">
    <property type="protein sequence ID" value="QRD00990.1"/>
    <property type="molecule type" value="Genomic_DNA"/>
</dbReference>
<dbReference type="InterPro" id="IPR052337">
    <property type="entry name" value="SAT4-like"/>
</dbReference>
<evidence type="ECO:0000313" key="9">
    <source>
        <dbReference type="EMBL" id="QRD00990.1"/>
    </source>
</evidence>
<evidence type="ECO:0000256" key="7">
    <source>
        <dbReference type="SAM" id="Phobius"/>
    </source>
</evidence>
<accession>A0A7U2F917</accession>
<feature type="transmembrane region" description="Helical" evidence="7">
    <location>
        <begin position="173"/>
        <end position="193"/>
    </location>
</feature>
<dbReference type="Pfam" id="PF20684">
    <property type="entry name" value="Fung_rhodopsin"/>
    <property type="match status" value="1"/>
</dbReference>
<evidence type="ECO:0000256" key="4">
    <source>
        <dbReference type="ARBA" id="ARBA00023136"/>
    </source>
</evidence>
<feature type="transmembrane region" description="Helical" evidence="7">
    <location>
        <begin position="205"/>
        <end position="223"/>
    </location>
</feature>
<feature type="transmembrane region" description="Helical" evidence="7">
    <location>
        <begin position="14"/>
        <end position="32"/>
    </location>
</feature>
<evidence type="ECO:0000256" key="5">
    <source>
        <dbReference type="ARBA" id="ARBA00038359"/>
    </source>
</evidence>
<feature type="compositionally biased region" description="Basic residues" evidence="6">
    <location>
        <begin position="318"/>
        <end position="329"/>
    </location>
</feature>
<sequence>MGLPLPEKLKGTCATLGALSIFTFILRCYVRIRLVKSWGLDDTFISMAFVIHMWYTGTLLTGIHYGTGQRTTDISVQDSVHAMRCWWLCFLAYACSITLAKISAGFFFLRIAGVMRFHRIATYVITLLAAVVGFVFLFVSMFQCSPVDFFWTRLQGETNGRCIDIEVIIKLTYLYGTVTALTDVAYGVLVAVLTWNLQVDRRTKMLIAPLLAMACIASYAALVRMPYIKNFRKADFLYATVDISLWSTVEVGVSVFAANLATLRPLIHHITQGGRSWSLRSNKRANLALDIQELHCVNINFDDKKSSCGSRHGSARERMKRTKRRAREA</sequence>
<name>A0A7U2F917_PHANO</name>
<evidence type="ECO:0000313" key="10">
    <source>
        <dbReference type="Proteomes" id="UP000663193"/>
    </source>
</evidence>
<evidence type="ECO:0000259" key="8">
    <source>
        <dbReference type="Pfam" id="PF20684"/>
    </source>
</evidence>
<keyword evidence="2 7" id="KW-0812">Transmembrane</keyword>
<evidence type="ECO:0000256" key="2">
    <source>
        <dbReference type="ARBA" id="ARBA00022692"/>
    </source>
</evidence>
<keyword evidence="10" id="KW-1185">Reference proteome</keyword>
<dbReference type="Proteomes" id="UP000663193">
    <property type="component" value="Chromosome 11"/>
</dbReference>
<dbReference type="InterPro" id="IPR049326">
    <property type="entry name" value="Rhodopsin_dom_fungi"/>
</dbReference>
<reference evidence="10" key="1">
    <citation type="journal article" date="2021" name="BMC Genomics">
        <title>Chromosome-level genome assembly and manually-curated proteome of model necrotroph Parastagonospora nodorum Sn15 reveals a genome-wide trove of candidate effector homologs, and redundancy of virulence-related functions within an accessory chromosome.</title>
        <authorList>
            <person name="Bertazzoni S."/>
            <person name="Jones D.A.B."/>
            <person name="Phan H.T."/>
            <person name="Tan K.-C."/>
            <person name="Hane J.K."/>
        </authorList>
    </citation>
    <scope>NUCLEOTIDE SEQUENCE [LARGE SCALE GENOMIC DNA]</scope>
    <source>
        <strain evidence="10">SN15 / ATCC MYA-4574 / FGSC 10173)</strain>
    </source>
</reference>
<proteinExistence type="inferred from homology"/>
<comment type="subcellular location">
    <subcellularLocation>
        <location evidence="1">Membrane</location>
        <topology evidence="1">Multi-pass membrane protein</topology>
    </subcellularLocation>
</comment>
<feature type="domain" description="Rhodopsin" evidence="8">
    <location>
        <begin position="26"/>
        <end position="268"/>
    </location>
</feature>
<dbReference type="GO" id="GO:0016020">
    <property type="term" value="C:membrane"/>
    <property type="evidence" value="ECO:0007669"/>
    <property type="project" value="UniProtKB-SubCell"/>
</dbReference>
<comment type="similarity">
    <text evidence="5">Belongs to the SAT4 family.</text>
</comment>
<dbReference type="AlphaFoldDB" id="A0A7U2F917"/>
<dbReference type="PANTHER" id="PTHR33048">
    <property type="entry name" value="PTH11-LIKE INTEGRAL MEMBRANE PROTEIN (AFU_ORTHOLOGUE AFUA_5G11245)"/>
    <property type="match status" value="1"/>
</dbReference>
<organism evidence="9 10">
    <name type="scientific">Phaeosphaeria nodorum (strain SN15 / ATCC MYA-4574 / FGSC 10173)</name>
    <name type="common">Glume blotch fungus</name>
    <name type="synonym">Parastagonospora nodorum</name>
    <dbReference type="NCBI Taxonomy" id="321614"/>
    <lineage>
        <taxon>Eukaryota</taxon>
        <taxon>Fungi</taxon>
        <taxon>Dikarya</taxon>
        <taxon>Ascomycota</taxon>
        <taxon>Pezizomycotina</taxon>
        <taxon>Dothideomycetes</taxon>
        <taxon>Pleosporomycetidae</taxon>
        <taxon>Pleosporales</taxon>
        <taxon>Pleosporineae</taxon>
        <taxon>Phaeosphaeriaceae</taxon>
        <taxon>Parastagonospora</taxon>
    </lineage>
</organism>
<feature type="transmembrane region" description="Helical" evidence="7">
    <location>
        <begin position="243"/>
        <end position="263"/>
    </location>
</feature>
<keyword evidence="3 7" id="KW-1133">Transmembrane helix</keyword>